<keyword evidence="2" id="KW-0805">Transcription regulation</keyword>
<evidence type="ECO:0000256" key="2">
    <source>
        <dbReference type="ARBA" id="ARBA00023015"/>
    </source>
</evidence>
<dbReference type="SUPFAM" id="SSF46785">
    <property type="entry name" value="Winged helix' DNA-binding domain"/>
    <property type="match status" value="1"/>
</dbReference>
<dbReference type="Pfam" id="PF00126">
    <property type="entry name" value="HTH_1"/>
    <property type="match status" value="1"/>
</dbReference>
<keyword evidence="3" id="KW-0238">DNA-binding</keyword>
<dbReference type="EMBL" id="DPIY01000006">
    <property type="protein sequence ID" value="HCT56836.1"/>
    <property type="molecule type" value="Genomic_DNA"/>
</dbReference>
<dbReference type="InterPro" id="IPR036390">
    <property type="entry name" value="WH_DNA-bd_sf"/>
</dbReference>
<dbReference type="Gene3D" id="1.10.10.10">
    <property type="entry name" value="Winged helix-like DNA-binding domain superfamily/Winged helix DNA-binding domain"/>
    <property type="match status" value="1"/>
</dbReference>
<protein>
    <submittedName>
        <fullName evidence="6">LysR family transcriptional regulator</fullName>
    </submittedName>
</protein>
<evidence type="ECO:0000313" key="7">
    <source>
        <dbReference type="Proteomes" id="UP000264071"/>
    </source>
</evidence>
<dbReference type="SUPFAM" id="SSF53850">
    <property type="entry name" value="Periplasmic binding protein-like II"/>
    <property type="match status" value="1"/>
</dbReference>
<evidence type="ECO:0000256" key="4">
    <source>
        <dbReference type="ARBA" id="ARBA00023163"/>
    </source>
</evidence>
<comment type="caution">
    <text evidence="6">The sequence shown here is derived from an EMBL/GenBank/DDBJ whole genome shotgun (WGS) entry which is preliminary data.</text>
</comment>
<comment type="similarity">
    <text evidence="1">Belongs to the LysR transcriptional regulatory family.</text>
</comment>
<evidence type="ECO:0000256" key="1">
    <source>
        <dbReference type="ARBA" id="ARBA00009437"/>
    </source>
</evidence>
<proteinExistence type="inferred from homology"/>
<dbReference type="AlphaFoldDB" id="A0A3D4V6T4"/>
<dbReference type="InterPro" id="IPR036388">
    <property type="entry name" value="WH-like_DNA-bd_sf"/>
</dbReference>
<evidence type="ECO:0000313" key="6">
    <source>
        <dbReference type="EMBL" id="HCT56836.1"/>
    </source>
</evidence>
<dbReference type="InterPro" id="IPR005119">
    <property type="entry name" value="LysR_subst-bd"/>
</dbReference>
<dbReference type="Proteomes" id="UP000264071">
    <property type="component" value="Unassembled WGS sequence"/>
</dbReference>
<dbReference type="GO" id="GO:0003700">
    <property type="term" value="F:DNA-binding transcription factor activity"/>
    <property type="evidence" value="ECO:0007669"/>
    <property type="project" value="InterPro"/>
</dbReference>
<gene>
    <name evidence="6" type="ORF">DGD08_06440</name>
</gene>
<dbReference type="Pfam" id="PF03466">
    <property type="entry name" value="LysR_substrate"/>
    <property type="match status" value="1"/>
</dbReference>
<feature type="domain" description="HTH lysR-type" evidence="5">
    <location>
        <begin position="2"/>
        <end position="59"/>
    </location>
</feature>
<dbReference type="InterPro" id="IPR000847">
    <property type="entry name" value="LysR_HTH_N"/>
</dbReference>
<keyword evidence="4" id="KW-0804">Transcription</keyword>
<dbReference type="Gene3D" id="3.40.190.290">
    <property type="match status" value="1"/>
</dbReference>
<dbReference type="PANTHER" id="PTHR30537:SF5">
    <property type="entry name" value="HTH-TYPE TRANSCRIPTIONAL ACTIVATOR TTDR-RELATED"/>
    <property type="match status" value="1"/>
</dbReference>
<name>A0A3D4V6T4_9BACT</name>
<evidence type="ECO:0000256" key="3">
    <source>
        <dbReference type="ARBA" id="ARBA00023125"/>
    </source>
</evidence>
<organism evidence="6 7">
    <name type="scientific">Gemmatimonas aurantiaca</name>
    <dbReference type="NCBI Taxonomy" id="173480"/>
    <lineage>
        <taxon>Bacteria</taxon>
        <taxon>Pseudomonadati</taxon>
        <taxon>Gemmatimonadota</taxon>
        <taxon>Gemmatimonadia</taxon>
        <taxon>Gemmatimonadales</taxon>
        <taxon>Gemmatimonadaceae</taxon>
        <taxon>Gemmatimonas</taxon>
    </lineage>
</organism>
<dbReference type="PANTHER" id="PTHR30537">
    <property type="entry name" value="HTH-TYPE TRANSCRIPTIONAL REGULATOR"/>
    <property type="match status" value="1"/>
</dbReference>
<dbReference type="FunFam" id="1.10.10.10:FF:000001">
    <property type="entry name" value="LysR family transcriptional regulator"/>
    <property type="match status" value="1"/>
</dbReference>
<reference evidence="6 7" key="1">
    <citation type="journal article" date="2018" name="Nat. Biotechnol.">
        <title>A standardized bacterial taxonomy based on genome phylogeny substantially revises the tree of life.</title>
        <authorList>
            <person name="Parks D.H."/>
            <person name="Chuvochina M."/>
            <person name="Waite D.W."/>
            <person name="Rinke C."/>
            <person name="Skarshewski A."/>
            <person name="Chaumeil P.A."/>
            <person name="Hugenholtz P."/>
        </authorList>
    </citation>
    <scope>NUCLEOTIDE SEQUENCE [LARGE SCALE GENOMIC DNA]</scope>
    <source>
        <strain evidence="6">UBA8844</strain>
    </source>
</reference>
<sequence>MLTTADLDFFSTVARSPSLAAAARELDVTPSAVTQRLQELERRLGVRLVDRSGRHIALTDEGELLASRGRILADEIAELTETLSARGGAVAGHLRVVAPFGFGRAYIAPVVATFQRAHPAVTIDLMLSDRRGKATDHSWDVAVHIGEMPESSFVTRPLAANDRVLCAAPDYLQRHGIPEVPRDLLVHRCIALRENDEDVTLWRFARRGTPATQVRIEPVLASNDGDVVRAWALSGEGIIVRSEWSVADDLHTGRLVRLLDGYALPDAPVVALIGPRKGRSARTTAFVRALQQALTPIPWRL</sequence>
<dbReference type="GO" id="GO:0003677">
    <property type="term" value="F:DNA binding"/>
    <property type="evidence" value="ECO:0007669"/>
    <property type="project" value="UniProtKB-KW"/>
</dbReference>
<dbReference type="InterPro" id="IPR058163">
    <property type="entry name" value="LysR-type_TF_proteobact-type"/>
</dbReference>
<accession>A0A3D4V6T4</accession>
<evidence type="ECO:0000259" key="5">
    <source>
        <dbReference type="PROSITE" id="PS50931"/>
    </source>
</evidence>
<dbReference type="PROSITE" id="PS50931">
    <property type="entry name" value="HTH_LYSR"/>
    <property type="match status" value="1"/>
</dbReference>
<dbReference type="OMA" id="FEAWAVF"/>